<dbReference type="PROSITE" id="PS00028">
    <property type="entry name" value="ZINC_FINGER_C2H2_1"/>
    <property type="match status" value="1"/>
</dbReference>
<proteinExistence type="predicted"/>
<evidence type="ECO:0000259" key="2">
    <source>
        <dbReference type="PROSITE" id="PS00028"/>
    </source>
</evidence>
<gene>
    <name evidence="3" type="ORF">PFISCL1PPCAC_23370</name>
</gene>
<comment type="caution">
    <text evidence="3">The sequence shown here is derived from an EMBL/GenBank/DDBJ whole genome shotgun (WGS) entry which is preliminary data.</text>
</comment>
<dbReference type="AlphaFoldDB" id="A0AAV5WKW7"/>
<accession>A0AAV5WKW7</accession>
<evidence type="ECO:0000256" key="1">
    <source>
        <dbReference type="SAM" id="MobiDB-lite"/>
    </source>
</evidence>
<dbReference type="EMBL" id="BTSY01000006">
    <property type="protein sequence ID" value="GMT32073.1"/>
    <property type="molecule type" value="Genomic_DNA"/>
</dbReference>
<feature type="non-terminal residue" evidence="3">
    <location>
        <position position="1"/>
    </location>
</feature>
<feature type="region of interest" description="Disordered" evidence="1">
    <location>
        <begin position="47"/>
        <end position="126"/>
    </location>
</feature>
<protein>
    <recommendedName>
        <fullName evidence="2">C2H2-type domain-containing protein</fullName>
    </recommendedName>
</protein>
<feature type="domain" description="C2H2-type" evidence="2">
    <location>
        <begin position="329"/>
        <end position="351"/>
    </location>
</feature>
<dbReference type="Proteomes" id="UP001432322">
    <property type="component" value="Unassembled WGS sequence"/>
</dbReference>
<dbReference type="InterPro" id="IPR013087">
    <property type="entry name" value="Znf_C2H2_type"/>
</dbReference>
<organism evidence="3 4">
    <name type="scientific">Pristionchus fissidentatus</name>
    <dbReference type="NCBI Taxonomy" id="1538716"/>
    <lineage>
        <taxon>Eukaryota</taxon>
        <taxon>Metazoa</taxon>
        <taxon>Ecdysozoa</taxon>
        <taxon>Nematoda</taxon>
        <taxon>Chromadorea</taxon>
        <taxon>Rhabditida</taxon>
        <taxon>Rhabditina</taxon>
        <taxon>Diplogasteromorpha</taxon>
        <taxon>Diplogasteroidea</taxon>
        <taxon>Neodiplogasteridae</taxon>
        <taxon>Pristionchus</taxon>
    </lineage>
</organism>
<name>A0AAV5WKW7_9BILA</name>
<evidence type="ECO:0000313" key="3">
    <source>
        <dbReference type="EMBL" id="GMT32073.1"/>
    </source>
</evidence>
<keyword evidence="4" id="KW-1185">Reference proteome</keyword>
<evidence type="ECO:0000313" key="4">
    <source>
        <dbReference type="Proteomes" id="UP001432322"/>
    </source>
</evidence>
<reference evidence="3" key="1">
    <citation type="submission" date="2023-10" db="EMBL/GenBank/DDBJ databases">
        <title>Genome assembly of Pristionchus species.</title>
        <authorList>
            <person name="Yoshida K."/>
            <person name="Sommer R.J."/>
        </authorList>
    </citation>
    <scope>NUCLEOTIDE SEQUENCE</scope>
    <source>
        <strain evidence="3">RS5133</strain>
    </source>
</reference>
<sequence length="415" mass="46765">IEEERKREKIREEEVRERIELVKQKIASFRSSAEQVEDMKRRIAIVESNIENLPVPPSSSDVMEETKGSESESESEVDPEVIRIRRPSPTVVVEEPRGDAGAPENDQNQPTPPNEQPVQAATQTEDERKATALVKGFPIFVGGLLEMVQNGVRDSESYAFLGSTDFLAKMTRLVVLNDERRKECAELVHDKMKESENLWCGHCDVMLFSPKHTMMHLIDEHSADAHEFPPPLVGLIHVIGAIMIDYLNTWGPEDGENQARGMTIQRGNGDSRPTTDFIHQMRPAIEPDQLQYNDEREIAEAWIERLKGEEGREHKAALLQHIGSSKARCDVCRLVYPDALSFFAHIRSYDHIGKAPNLDPLTFVVNLHPSNALPANESTEPLVVAVPTALDFQSILTLFLVGLHTMWAALLSRFR</sequence>